<dbReference type="SUPFAM" id="SSF48264">
    <property type="entry name" value="Cytochrome P450"/>
    <property type="match status" value="1"/>
</dbReference>
<keyword evidence="3" id="KW-0349">Heme</keyword>
<name>A0A1B7MN38_9AGAM</name>
<evidence type="ECO:0000256" key="2">
    <source>
        <dbReference type="ARBA" id="ARBA00010617"/>
    </source>
</evidence>
<keyword evidence="8" id="KW-0732">Signal</keyword>
<keyword evidence="10" id="KW-1185">Reference proteome</keyword>
<evidence type="ECO:0000256" key="3">
    <source>
        <dbReference type="ARBA" id="ARBA00022617"/>
    </source>
</evidence>
<evidence type="ECO:0000256" key="1">
    <source>
        <dbReference type="ARBA" id="ARBA00001971"/>
    </source>
</evidence>
<dbReference type="EMBL" id="KV448672">
    <property type="protein sequence ID" value="OAX34010.1"/>
    <property type="molecule type" value="Genomic_DNA"/>
</dbReference>
<reference evidence="9 10" key="1">
    <citation type="submission" date="2016-06" db="EMBL/GenBank/DDBJ databases">
        <title>Comparative genomics of the ectomycorrhizal sister species Rhizopogon vinicolor and Rhizopogon vesiculosus (Basidiomycota: Boletales) reveals a divergence of the mating type B locus.</title>
        <authorList>
            <consortium name="DOE Joint Genome Institute"/>
            <person name="Mujic A.B."/>
            <person name="Kuo A."/>
            <person name="Tritt A."/>
            <person name="Lipzen A."/>
            <person name="Chen C."/>
            <person name="Johnson J."/>
            <person name="Sharma A."/>
            <person name="Barry K."/>
            <person name="Grigoriev I.V."/>
            <person name="Spatafora J.W."/>
        </authorList>
    </citation>
    <scope>NUCLEOTIDE SEQUENCE [LARGE SCALE GENOMIC DNA]</scope>
    <source>
        <strain evidence="9 10">AM-OR11-026</strain>
    </source>
</reference>
<organism evidence="9 10">
    <name type="scientific">Rhizopogon vinicolor AM-OR11-026</name>
    <dbReference type="NCBI Taxonomy" id="1314800"/>
    <lineage>
        <taxon>Eukaryota</taxon>
        <taxon>Fungi</taxon>
        <taxon>Dikarya</taxon>
        <taxon>Basidiomycota</taxon>
        <taxon>Agaricomycotina</taxon>
        <taxon>Agaricomycetes</taxon>
        <taxon>Agaricomycetidae</taxon>
        <taxon>Boletales</taxon>
        <taxon>Suillineae</taxon>
        <taxon>Rhizopogonaceae</taxon>
        <taxon>Rhizopogon</taxon>
    </lineage>
</organism>
<proteinExistence type="inferred from homology"/>
<evidence type="ECO:0000256" key="5">
    <source>
        <dbReference type="ARBA" id="ARBA00023002"/>
    </source>
</evidence>
<dbReference type="GO" id="GO:0004497">
    <property type="term" value="F:monooxygenase activity"/>
    <property type="evidence" value="ECO:0007669"/>
    <property type="project" value="UniProtKB-KW"/>
</dbReference>
<dbReference type="PANTHER" id="PTHR46300">
    <property type="entry name" value="P450, PUTATIVE (EUROFUNG)-RELATED-RELATED"/>
    <property type="match status" value="1"/>
</dbReference>
<dbReference type="InterPro" id="IPR036396">
    <property type="entry name" value="Cyt_P450_sf"/>
</dbReference>
<comment type="similarity">
    <text evidence="2">Belongs to the cytochrome P450 family.</text>
</comment>
<dbReference type="PANTHER" id="PTHR46300:SF7">
    <property type="entry name" value="P450, PUTATIVE (EUROFUNG)-RELATED"/>
    <property type="match status" value="1"/>
</dbReference>
<dbReference type="Proteomes" id="UP000092154">
    <property type="component" value="Unassembled WGS sequence"/>
</dbReference>
<dbReference type="InterPro" id="IPR050364">
    <property type="entry name" value="Cytochrome_P450_fung"/>
</dbReference>
<feature type="signal peptide" evidence="8">
    <location>
        <begin position="1"/>
        <end position="24"/>
    </location>
</feature>
<sequence length="335" mass="38274">MFTLSQFCACSFTLVLASWAFARSRRLPLPPGPQSSVWFGNEKELPWNQPWKEYASWSKTFGMSMISFSLSCPLVYLYAFGRDILIVNEASVTTDLLENKAVLYARRPTWSMVALTGRQENIAFMDYNNRQRKARALLQGALNPKAQKQWGPLLEEETTNLILQIVQSPESFKQHIRRYLGTFITRFTYGTTKVEDSVLTLGDEISMHTQQALRPGRWVADTVPLVLYLPDWFPGMSFKRWARHAKTKFREYTGRPFQRARDSVLDGAETQGMVPDTLRDIIAGTSKYKEEELVSAASSIYTAAVETTYAVLMNFLLLIMAHKDVQTKAYQEITS</sequence>
<evidence type="ECO:0000256" key="6">
    <source>
        <dbReference type="ARBA" id="ARBA00023004"/>
    </source>
</evidence>
<gene>
    <name evidence="9" type="ORF">K503DRAFT_859458</name>
</gene>
<feature type="non-terminal residue" evidence="9">
    <location>
        <position position="335"/>
    </location>
</feature>
<evidence type="ECO:0000256" key="7">
    <source>
        <dbReference type="ARBA" id="ARBA00023033"/>
    </source>
</evidence>
<evidence type="ECO:0000256" key="4">
    <source>
        <dbReference type="ARBA" id="ARBA00022723"/>
    </source>
</evidence>
<keyword evidence="7" id="KW-0503">Monooxygenase</keyword>
<feature type="chain" id="PRO_5008597409" evidence="8">
    <location>
        <begin position="25"/>
        <end position="335"/>
    </location>
</feature>
<dbReference type="OrthoDB" id="2644179at2759"/>
<keyword evidence="6" id="KW-0408">Iron</keyword>
<dbReference type="InterPro" id="IPR001128">
    <property type="entry name" value="Cyt_P450"/>
</dbReference>
<dbReference type="AlphaFoldDB" id="A0A1B7MN38"/>
<keyword evidence="4" id="KW-0479">Metal-binding</keyword>
<dbReference type="GO" id="GO:0005506">
    <property type="term" value="F:iron ion binding"/>
    <property type="evidence" value="ECO:0007669"/>
    <property type="project" value="InterPro"/>
</dbReference>
<protein>
    <submittedName>
        <fullName evidence="9">Cytochrome P450</fullName>
    </submittedName>
</protein>
<accession>A0A1B7MN38</accession>
<evidence type="ECO:0000313" key="9">
    <source>
        <dbReference type="EMBL" id="OAX34010.1"/>
    </source>
</evidence>
<dbReference type="GO" id="GO:0020037">
    <property type="term" value="F:heme binding"/>
    <property type="evidence" value="ECO:0007669"/>
    <property type="project" value="InterPro"/>
</dbReference>
<dbReference type="Gene3D" id="1.10.630.10">
    <property type="entry name" value="Cytochrome P450"/>
    <property type="match status" value="1"/>
</dbReference>
<dbReference type="GO" id="GO:0016705">
    <property type="term" value="F:oxidoreductase activity, acting on paired donors, with incorporation or reduction of molecular oxygen"/>
    <property type="evidence" value="ECO:0007669"/>
    <property type="project" value="InterPro"/>
</dbReference>
<comment type="cofactor">
    <cofactor evidence="1">
        <name>heme</name>
        <dbReference type="ChEBI" id="CHEBI:30413"/>
    </cofactor>
</comment>
<evidence type="ECO:0000313" key="10">
    <source>
        <dbReference type="Proteomes" id="UP000092154"/>
    </source>
</evidence>
<dbReference type="STRING" id="1314800.A0A1B7MN38"/>
<keyword evidence="5" id="KW-0560">Oxidoreductase</keyword>
<dbReference type="Pfam" id="PF00067">
    <property type="entry name" value="p450"/>
    <property type="match status" value="1"/>
</dbReference>
<dbReference type="InParanoid" id="A0A1B7MN38"/>
<evidence type="ECO:0000256" key="8">
    <source>
        <dbReference type="SAM" id="SignalP"/>
    </source>
</evidence>